<organism evidence="9">
    <name type="scientific">uncultured Nocardioidaceae bacterium</name>
    <dbReference type="NCBI Taxonomy" id="253824"/>
    <lineage>
        <taxon>Bacteria</taxon>
        <taxon>Bacillati</taxon>
        <taxon>Actinomycetota</taxon>
        <taxon>Actinomycetes</taxon>
        <taxon>Propionibacteriales</taxon>
        <taxon>Nocardioidaceae</taxon>
        <taxon>environmental samples</taxon>
    </lineage>
</organism>
<proteinExistence type="predicted"/>
<dbReference type="PANTHER" id="PTHR23513">
    <property type="entry name" value="INTEGRAL MEMBRANE EFFLUX PROTEIN-RELATED"/>
    <property type="match status" value="1"/>
</dbReference>
<feature type="transmembrane region" description="Helical" evidence="7">
    <location>
        <begin position="42"/>
        <end position="63"/>
    </location>
</feature>
<evidence type="ECO:0000313" key="9">
    <source>
        <dbReference type="EMBL" id="CAA9358706.1"/>
    </source>
</evidence>
<name>A0A6J4MG58_9ACTN</name>
<feature type="transmembrane region" description="Helical" evidence="7">
    <location>
        <begin position="226"/>
        <end position="243"/>
    </location>
</feature>
<feature type="transmembrane region" description="Helical" evidence="7">
    <location>
        <begin position="316"/>
        <end position="338"/>
    </location>
</feature>
<keyword evidence="5 7" id="KW-1133">Transmembrane helix</keyword>
<dbReference type="InterPro" id="IPR020846">
    <property type="entry name" value="MFS_dom"/>
</dbReference>
<feature type="transmembrane region" description="Helical" evidence="7">
    <location>
        <begin position="263"/>
        <end position="284"/>
    </location>
</feature>
<dbReference type="InterPro" id="IPR010290">
    <property type="entry name" value="TM_effector"/>
</dbReference>
<feature type="transmembrane region" description="Helical" evidence="7">
    <location>
        <begin position="75"/>
        <end position="94"/>
    </location>
</feature>
<dbReference type="SUPFAM" id="SSF103473">
    <property type="entry name" value="MFS general substrate transporter"/>
    <property type="match status" value="1"/>
</dbReference>
<feature type="transmembrane region" description="Helical" evidence="7">
    <location>
        <begin position="291"/>
        <end position="310"/>
    </location>
</feature>
<dbReference type="InterPro" id="IPR036259">
    <property type="entry name" value="MFS_trans_sf"/>
</dbReference>
<feature type="transmembrane region" description="Helical" evidence="7">
    <location>
        <begin position="158"/>
        <end position="183"/>
    </location>
</feature>
<feature type="transmembrane region" description="Helical" evidence="7">
    <location>
        <begin position="12"/>
        <end position="36"/>
    </location>
</feature>
<evidence type="ECO:0000256" key="6">
    <source>
        <dbReference type="ARBA" id="ARBA00023136"/>
    </source>
</evidence>
<dbReference type="GO" id="GO:0022857">
    <property type="term" value="F:transmembrane transporter activity"/>
    <property type="evidence" value="ECO:0007669"/>
    <property type="project" value="InterPro"/>
</dbReference>
<feature type="domain" description="Major facilitator superfamily (MFS) profile" evidence="8">
    <location>
        <begin position="225"/>
        <end position="416"/>
    </location>
</feature>
<dbReference type="PROSITE" id="PS50850">
    <property type="entry name" value="MFS"/>
    <property type="match status" value="1"/>
</dbReference>
<dbReference type="GO" id="GO:0005886">
    <property type="term" value="C:plasma membrane"/>
    <property type="evidence" value="ECO:0007669"/>
    <property type="project" value="UniProtKB-SubCell"/>
</dbReference>
<keyword evidence="6 7" id="KW-0472">Membrane</keyword>
<evidence type="ECO:0000256" key="5">
    <source>
        <dbReference type="ARBA" id="ARBA00022989"/>
    </source>
</evidence>
<evidence type="ECO:0000256" key="1">
    <source>
        <dbReference type="ARBA" id="ARBA00004429"/>
    </source>
</evidence>
<feature type="transmembrane region" description="Helical" evidence="7">
    <location>
        <begin position="378"/>
        <end position="400"/>
    </location>
</feature>
<gene>
    <name evidence="9" type="ORF">AVDCRST_MAG34-2294</name>
</gene>
<keyword evidence="3" id="KW-1003">Cell membrane</keyword>
<dbReference type="Pfam" id="PF05977">
    <property type="entry name" value="MFS_3"/>
    <property type="match status" value="1"/>
</dbReference>
<comment type="subcellular location">
    <subcellularLocation>
        <location evidence="1">Cell inner membrane</location>
        <topology evidence="1">Multi-pass membrane protein</topology>
    </subcellularLocation>
</comment>
<evidence type="ECO:0000256" key="4">
    <source>
        <dbReference type="ARBA" id="ARBA00022692"/>
    </source>
</evidence>
<evidence type="ECO:0000256" key="7">
    <source>
        <dbReference type="SAM" id="Phobius"/>
    </source>
</evidence>
<evidence type="ECO:0000256" key="2">
    <source>
        <dbReference type="ARBA" id="ARBA00022448"/>
    </source>
</evidence>
<keyword evidence="4 7" id="KW-0812">Transmembrane</keyword>
<dbReference type="EMBL" id="CADCUI010000060">
    <property type="protein sequence ID" value="CAA9358706.1"/>
    <property type="molecule type" value="Genomic_DNA"/>
</dbReference>
<dbReference type="AlphaFoldDB" id="A0A6J4MG58"/>
<dbReference type="CDD" id="cd06173">
    <property type="entry name" value="MFS_MefA_like"/>
    <property type="match status" value="1"/>
</dbReference>
<dbReference type="PANTHER" id="PTHR23513:SF9">
    <property type="entry name" value="ENTEROBACTIN EXPORTER ENTS"/>
    <property type="match status" value="1"/>
</dbReference>
<feature type="transmembrane region" description="Helical" evidence="7">
    <location>
        <begin position="350"/>
        <end position="372"/>
    </location>
</feature>
<evidence type="ECO:0000259" key="8">
    <source>
        <dbReference type="PROSITE" id="PS50850"/>
    </source>
</evidence>
<accession>A0A6J4MG58</accession>
<evidence type="ECO:0000256" key="3">
    <source>
        <dbReference type="ARBA" id="ARBA00022475"/>
    </source>
</evidence>
<dbReference type="Gene3D" id="1.20.1250.20">
    <property type="entry name" value="MFS general substrate transporter like domains"/>
    <property type="match status" value="2"/>
</dbReference>
<protein>
    <recommendedName>
        <fullName evidence="8">Major facilitator superfamily (MFS) profile domain-containing protein</fullName>
    </recommendedName>
</protein>
<sequence>MIRVLRRRDFALLWTGGLVSVAGDWMLFAVLPYVVYAVTGSTVATAGMIVAELLPGILLGSLAGVLVDRWDRRRLLVAVNLLQAVVVMALLLMVSNPELLPVVYVVAALQSALSAFSLPAENSLLPTLVPADELVEANALNVLNNRMGRLAGLPLGSAVYASTGLGAVVVLDAVSFVAAAALVAGVRAGRSTRAEEAGELRPGSRLSAFLAEWRAGLVLVRQNRSIATLFMVFGLMTFGGTMLDPLSAPWVRDVLGEGATVYALLMTVHALSGTVAALAVGAVGSRLSPRLLAGGASAAAGLLLLVRFNVPVLPVAVTLSAVSGAAAVASSVGVETLAQQRVPEEFRGRVFGSLQATIWLVSLLGAVVGGFGAEAIGLLPMLDVASVLVGLSGVVLLLALPVEPSGTTCLEDQRRG</sequence>
<keyword evidence="2" id="KW-0813">Transport</keyword>
<reference evidence="9" key="1">
    <citation type="submission" date="2020-02" db="EMBL/GenBank/DDBJ databases">
        <authorList>
            <person name="Meier V. D."/>
        </authorList>
    </citation>
    <scope>NUCLEOTIDE SEQUENCE</scope>
    <source>
        <strain evidence="9">AVDCRST_MAG34</strain>
    </source>
</reference>